<reference evidence="1" key="1">
    <citation type="submission" date="2019-05" db="EMBL/GenBank/DDBJ databases">
        <title>Whole genome sequencing of Pseudanabaena catenata USMAC16.</title>
        <authorList>
            <person name="Khan Z."/>
            <person name="Omar W.M."/>
            <person name="Convey P."/>
            <person name="Merican F."/>
            <person name="Najimudin N."/>
        </authorList>
    </citation>
    <scope>NUCLEOTIDE SEQUENCE</scope>
    <source>
        <strain evidence="1">USMAC16</strain>
    </source>
</reference>
<evidence type="ECO:0000313" key="2">
    <source>
        <dbReference type="Proteomes" id="UP001152872"/>
    </source>
</evidence>
<proteinExistence type="predicted"/>
<dbReference type="RefSeq" id="WP_144052555.1">
    <property type="nucleotide sequence ID" value="NZ_VBTY01000278.1"/>
</dbReference>
<keyword evidence="2" id="KW-1185">Reference proteome</keyword>
<evidence type="ECO:0000313" key="1">
    <source>
        <dbReference type="EMBL" id="MDG3497096.1"/>
    </source>
</evidence>
<gene>
    <name evidence="1" type="ORF">FEV09_21385</name>
</gene>
<sequence>MPKIWAIASSLQFLTRTFSIIQRRKIQKMSGGAKRRHSSFRFDFCPKITDYSYKNYSYKN</sequence>
<dbReference type="EMBL" id="VBTY01000278">
    <property type="protein sequence ID" value="MDG3497096.1"/>
    <property type="molecule type" value="Genomic_DNA"/>
</dbReference>
<accession>A0A9X4MFX6</accession>
<organism evidence="1 2">
    <name type="scientific">Pseudanabaena catenata USMAC16</name>
    <dbReference type="NCBI Taxonomy" id="1855837"/>
    <lineage>
        <taxon>Bacteria</taxon>
        <taxon>Bacillati</taxon>
        <taxon>Cyanobacteriota</taxon>
        <taxon>Cyanophyceae</taxon>
        <taxon>Pseudanabaenales</taxon>
        <taxon>Pseudanabaenaceae</taxon>
        <taxon>Pseudanabaena</taxon>
    </lineage>
</organism>
<protein>
    <submittedName>
        <fullName evidence="1">Uncharacterized protein</fullName>
    </submittedName>
</protein>
<dbReference type="AlphaFoldDB" id="A0A9X4MFX6"/>
<dbReference type="Proteomes" id="UP001152872">
    <property type="component" value="Unassembled WGS sequence"/>
</dbReference>
<comment type="caution">
    <text evidence="1">The sequence shown here is derived from an EMBL/GenBank/DDBJ whole genome shotgun (WGS) entry which is preliminary data.</text>
</comment>
<name>A0A9X4MFX6_9CYAN</name>